<dbReference type="GO" id="GO:0043565">
    <property type="term" value="F:sequence-specific DNA binding"/>
    <property type="evidence" value="ECO:0007669"/>
    <property type="project" value="InterPro"/>
</dbReference>
<organism evidence="1">
    <name type="scientific">uncultured prokaryote</name>
    <dbReference type="NCBI Taxonomy" id="198431"/>
    <lineage>
        <taxon>unclassified sequences</taxon>
        <taxon>environmental samples</taxon>
    </lineage>
</organism>
<reference evidence="1" key="1">
    <citation type="submission" date="2015-06" db="EMBL/GenBank/DDBJ databases">
        <authorList>
            <person name="Joergensen T."/>
        </authorList>
    </citation>
    <scope>NUCLEOTIDE SEQUENCE</scope>
    <source>
        <strain evidence="1">RGFK1121</strain>
    </source>
</reference>
<evidence type="ECO:0000313" key="1">
    <source>
        <dbReference type="EMBL" id="CRY96517.1"/>
    </source>
</evidence>
<dbReference type="EMBL" id="LN853702">
    <property type="protein sequence ID" value="CRY96517.1"/>
    <property type="molecule type" value="Genomic_DNA"/>
</dbReference>
<name>A0A0H5QL64_9ZZZZ</name>
<sequence length="120" mass="13893">MKYTKDQRLDIGRRIYEGEISRFEAAAEYGIGSNTAREYMRLYRAEHHLPVRHVESNAEKIKEPPRPPARLEDYEAMSKEELIQELVRAKIVEARLKKGYEVKGAGAQKEFAPLDSKSTR</sequence>
<dbReference type="SUPFAM" id="SSF48295">
    <property type="entry name" value="TrpR-like"/>
    <property type="match status" value="1"/>
</dbReference>
<reference evidence="1" key="2">
    <citation type="submission" date="2015-07" db="EMBL/GenBank/DDBJ databases">
        <title>Plasmids, circular viruses and viroids from rat gut.</title>
        <authorList>
            <person name="Jorgensen T.J."/>
            <person name="Hansen M.A."/>
            <person name="Xu Z."/>
            <person name="Tabak M.A."/>
            <person name="Sorensen S.J."/>
            <person name="Hansen L.H."/>
        </authorList>
    </citation>
    <scope>NUCLEOTIDE SEQUENCE</scope>
    <source>
        <strain evidence="1">RGFK1121</strain>
    </source>
</reference>
<protein>
    <submittedName>
        <fullName evidence="1">Uncharacterized protein</fullName>
    </submittedName>
</protein>
<dbReference type="AlphaFoldDB" id="A0A0H5QL64"/>
<dbReference type="InterPro" id="IPR010921">
    <property type="entry name" value="Trp_repressor/repl_initiator"/>
</dbReference>
<accession>A0A0H5QL64</accession>
<proteinExistence type="predicted"/>